<dbReference type="InterPro" id="IPR052895">
    <property type="entry name" value="HetReg/Transcr_Mod"/>
</dbReference>
<dbReference type="PANTHER" id="PTHR24148:SF73">
    <property type="entry name" value="HET DOMAIN PROTEIN (AFU_ORTHOLOGUE AFUA_8G01020)"/>
    <property type="match status" value="1"/>
</dbReference>
<organism evidence="2 3">
    <name type="scientific">Periconia macrospinosa</name>
    <dbReference type="NCBI Taxonomy" id="97972"/>
    <lineage>
        <taxon>Eukaryota</taxon>
        <taxon>Fungi</taxon>
        <taxon>Dikarya</taxon>
        <taxon>Ascomycota</taxon>
        <taxon>Pezizomycotina</taxon>
        <taxon>Dothideomycetes</taxon>
        <taxon>Pleosporomycetidae</taxon>
        <taxon>Pleosporales</taxon>
        <taxon>Massarineae</taxon>
        <taxon>Periconiaceae</taxon>
        <taxon>Periconia</taxon>
    </lineage>
</organism>
<dbReference type="Pfam" id="PF06985">
    <property type="entry name" value="HET"/>
    <property type="match status" value="1"/>
</dbReference>
<evidence type="ECO:0000259" key="1">
    <source>
        <dbReference type="Pfam" id="PF06985"/>
    </source>
</evidence>
<dbReference type="EMBL" id="KZ805570">
    <property type="protein sequence ID" value="PVH93755.1"/>
    <property type="molecule type" value="Genomic_DNA"/>
</dbReference>
<gene>
    <name evidence="2" type="ORF">DM02DRAFT_573940</name>
</gene>
<protein>
    <recommendedName>
        <fullName evidence="1">Heterokaryon incompatibility domain-containing protein</fullName>
    </recommendedName>
</protein>
<proteinExistence type="predicted"/>
<evidence type="ECO:0000313" key="2">
    <source>
        <dbReference type="EMBL" id="PVH93755.1"/>
    </source>
</evidence>
<feature type="domain" description="Heterokaryon incompatibility" evidence="1">
    <location>
        <begin position="48"/>
        <end position="229"/>
    </location>
</feature>
<name>A0A2V1D6S2_9PLEO</name>
<dbReference type="STRING" id="97972.A0A2V1D6S2"/>
<reference evidence="2 3" key="1">
    <citation type="journal article" date="2018" name="Sci. Rep.">
        <title>Comparative genomics provides insights into the lifestyle and reveals functional heterogeneity of dark septate endophytic fungi.</title>
        <authorList>
            <person name="Knapp D.G."/>
            <person name="Nemeth J.B."/>
            <person name="Barry K."/>
            <person name="Hainaut M."/>
            <person name="Henrissat B."/>
            <person name="Johnson J."/>
            <person name="Kuo A."/>
            <person name="Lim J.H.P."/>
            <person name="Lipzen A."/>
            <person name="Nolan M."/>
            <person name="Ohm R.A."/>
            <person name="Tamas L."/>
            <person name="Grigoriev I.V."/>
            <person name="Spatafora J.W."/>
            <person name="Nagy L.G."/>
            <person name="Kovacs G.M."/>
        </authorList>
    </citation>
    <scope>NUCLEOTIDE SEQUENCE [LARGE SCALE GENOMIC DNA]</scope>
    <source>
        <strain evidence="2 3">DSE2036</strain>
    </source>
</reference>
<accession>A0A2V1D6S2</accession>
<dbReference type="InterPro" id="IPR010730">
    <property type="entry name" value="HET"/>
</dbReference>
<dbReference type="OrthoDB" id="2157530at2759"/>
<sequence length="695" mass="78309">MIFKMTSNQLYTPLNSSRREIRVLEIIATSPRIICKLSTVSLNESPRFCALSYVWGDPKLVQYIWVNNVYLSVTKSLADALSYIQIQWEKALQGQDVTKLRLWADAICINQLDNVEKNYQVPLMKDIYSSAEVTFCSLDSLSSASELPISIDWITNLADRIYGSGFDPKQDQDVDLEPFQDLFSLHEDRQSLQGDTGEADAQFWDSYLIQLLGPFTSLTYWDRAWIFQEVVLSRKPILFYADRSIHFDTLGNVVEWAQEVMRQQRPDDFALGYWLAIKVLSFGSMHKLLLARRSLAAQRISGPLHKEFQALVIRALNTPTSVLKATNPKDYVYALVGVSGLDIVPHYEDDMSVASVYAEFCAKQMPFTRYSSGIRLAKVNMPLSFLELAGLVNGNPGEYGLPSWVPNFPACAINDGSYRISCLDGPGAIKEKEDTWLDKFTGSEEGVSISDKSLFVNSLFIESVEDSSDILSESSESQGRFVLSVFRLLKSVFEALENPYSERCHPFLRLTSALYGSKIESPIWESPKVLRASRLLQAFLREPSGLNSHGTWDTESIWGNDFLEKIYCEPEKIMEMGFERQSKLGMLRFGIKVIDIASLGGRDNLISTLEDAYSFSRTSIRIARTVGNKFAIVPPVTLAGDKIVLLAGYDHLCLIRKVDSHYVYVGPVCVSEDLVDHMLVKHSIGEAPHVPIELR</sequence>
<dbReference type="Proteomes" id="UP000244855">
    <property type="component" value="Unassembled WGS sequence"/>
</dbReference>
<feature type="non-terminal residue" evidence="2">
    <location>
        <position position="695"/>
    </location>
</feature>
<evidence type="ECO:0000313" key="3">
    <source>
        <dbReference type="Proteomes" id="UP000244855"/>
    </source>
</evidence>
<dbReference type="AlphaFoldDB" id="A0A2V1D6S2"/>
<keyword evidence="3" id="KW-1185">Reference proteome</keyword>
<dbReference type="PANTHER" id="PTHR24148">
    <property type="entry name" value="ANKYRIN REPEAT DOMAIN-CONTAINING PROTEIN 39 HOMOLOG-RELATED"/>
    <property type="match status" value="1"/>
</dbReference>